<dbReference type="EMBL" id="DS547149">
    <property type="protein sequence ID" value="EDR00474.1"/>
    <property type="molecule type" value="Genomic_DNA"/>
</dbReference>
<evidence type="ECO:0000259" key="4">
    <source>
        <dbReference type="SMART" id="SM00485"/>
    </source>
</evidence>
<dbReference type="GeneID" id="6084508"/>
<sequence length="574" mass="61891">MGIPGIWNILLKAVQSRAFTELTVLEGFEANRRGARTLLIGVDASIWLNQTQSIFHVPGMHYQAGENPELRSLFYRLARFRKLPIHLVFVFDGEHRPSIKRGVNVCTKAHALTSSFQELIEQYGYSFHTAPAEAEAELAVVNAHGIIDAVLTDDADALLFGATHLIRNPNVKEDGDDIRIYTADAIRSTLSLTSGGILLLGILSGGDYDPVGLQGCGMKTAYSLARAGFGDDLLDAAKTCTPPELEHFLEKWRSRLCTTLRYNDAGHLSRRQVALSNSVPATFPDPKVLALYVNPITSWSPGQKLPNTTAWIPREVNLTKLAAFCERSFTWGTSEGILSCFQEHVWPGMTLYRLVEEANVDPTTMLTAHFAQTIAEGTFGLSSILCIVRQQKAGKKAVSGYTVEVQTGHLSTATRSGLRGLRTFTEATTKSTAKTKTLSGLMMVWIPCSILEQALPALVARYQKAQKSKNKPSLATSSTYKVIFPKHVPSATTITGNNVPVAGPSTAPVAGPSSRAVARRSVGPIAMRRGVSATIAGGIMAPIAGLTVVPTAGRSIALVAEHPGSSPNNAIYID</sequence>
<dbReference type="InterPro" id="IPR006084">
    <property type="entry name" value="XPG/Rad2"/>
</dbReference>
<evidence type="ECO:0000256" key="2">
    <source>
        <dbReference type="ARBA" id="ARBA00022801"/>
    </source>
</evidence>
<feature type="domain" description="XPG-I" evidence="3">
    <location>
        <begin position="121"/>
        <end position="192"/>
    </location>
</feature>
<dbReference type="AlphaFoldDB" id="B0DY77"/>
<protein>
    <submittedName>
        <fullName evidence="5">Predicted protein</fullName>
    </submittedName>
</protein>
<dbReference type="OrthoDB" id="2959108at2759"/>
<dbReference type="InterPro" id="IPR036279">
    <property type="entry name" value="5-3_exonuclease_C_sf"/>
</dbReference>
<dbReference type="SUPFAM" id="SSF47807">
    <property type="entry name" value="5' to 3' exonuclease, C-terminal subdomain"/>
    <property type="match status" value="1"/>
</dbReference>
<keyword evidence="6" id="KW-1185">Reference proteome</keyword>
<dbReference type="InterPro" id="IPR006085">
    <property type="entry name" value="XPG_DNA_repair_N"/>
</dbReference>
<dbReference type="Proteomes" id="UP000001194">
    <property type="component" value="Unassembled WGS sequence"/>
</dbReference>
<accession>B0DY77</accession>
<dbReference type="GO" id="GO:0017108">
    <property type="term" value="F:5'-flap endonuclease activity"/>
    <property type="evidence" value="ECO:0007669"/>
    <property type="project" value="TreeGrafter"/>
</dbReference>
<evidence type="ECO:0000259" key="3">
    <source>
        <dbReference type="SMART" id="SM00484"/>
    </source>
</evidence>
<evidence type="ECO:0000313" key="6">
    <source>
        <dbReference type="Proteomes" id="UP000001194"/>
    </source>
</evidence>
<dbReference type="InterPro" id="IPR037316">
    <property type="entry name" value="Yen1_H3TH"/>
</dbReference>
<dbReference type="CDD" id="cd09906">
    <property type="entry name" value="H3TH_YEN1"/>
    <property type="match status" value="1"/>
</dbReference>
<dbReference type="SMART" id="SM00484">
    <property type="entry name" value="XPGI"/>
    <property type="match status" value="1"/>
</dbReference>
<keyword evidence="1" id="KW-0540">Nuclease</keyword>
<evidence type="ECO:0000313" key="5">
    <source>
        <dbReference type="EMBL" id="EDR00474.1"/>
    </source>
</evidence>
<dbReference type="Pfam" id="PF00752">
    <property type="entry name" value="XPG_N"/>
    <property type="match status" value="1"/>
</dbReference>
<organism evidence="6">
    <name type="scientific">Laccaria bicolor (strain S238N-H82 / ATCC MYA-4686)</name>
    <name type="common">Bicoloured deceiver</name>
    <name type="synonym">Laccaria laccata var. bicolor</name>
    <dbReference type="NCBI Taxonomy" id="486041"/>
    <lineage>
        <taxon>Eukaryota</taxon>
        <taxon>Fungi</taxon>
        <taxon>Dikarya</taxon>
        <taxon>Basidiomycota</taxon>
        <taxon>Agaricomycotina</taxon>
        <taxon>Agaricomycetes</taxon>
        <taxon>Agaricomycetidae</taxon>
        <taxon>Agaricales</taxon>
        <taxon>Agaricineae</taxon>
        <taxon>Hydnangiaceae</taxon>
        <taxon>Laccaria</taxon>
    </lineage>
</organism>
<dbReference type="PRINTS" id="PR00853">
    <property type="entry name" value="XPGRADSUPER"/>
</dbReference>
<dbReference type="GO" id="GO:0006281">
    <property type="term" value="P:DNA repair"/>
    <property type="evidence" value="ECO:0007669"/>
    <property type="project" value="UniProtKB-ARBA"/>
</dbReference>
<dbReference type="InterPro" id="IPR029060">
    <property type="entry name" value="PIN-like_dom_sf"/>
</dbReference>
<evidence type="ECO:0000256" key="1">
    <source>
        <dbReference type="ARBA" id="ARBA00022722"/>
    </source>
</evidence>
<dbReference type="SMART" id="SM00485">
    <property type="entry name" value="XPGN"/>
    <property type="match status" value="1"/>
</dbReference>
<dbReference type="Gene3D" id="3.40.50.1010">
    <property type="entry name" value="5'-nuclease"/>
    <property type="match status" value="2"/>
</dbReference>
<dbReference type="CDD" id="cd09870">
    <property type="entry name" value="PIN_YEN1"/>
    <property type="match status" value="1"/>
</dbReference>
<dbReference type="HOGENOM" id="CLU_007575_3_1_1"/>
<dbReference type="GO" id="GO:0008821">
    <property type="term" value="F:crossover junction DNA endonuclease activity"/>
    <property type="evidence" value="ECO:0007669"/>
    <property type="project" value="InterPro"/>
</dbReference>
<dbReference type="SUPFAM" id="SSF88723">
    <property type="entry name" value="PIN domain-like"/>
    <property type="match status" value="1"/>
</dbReference>
<dbReference type="Gene3D" id="1.10.150.20">
    <property type="entry name" value="5' to 3' exonuclease, C-terminal subdomain"/>
    <property type="match status" value="1"/>
</dbReference>
<dbReference type="RefSeq" id="XP_001888866.1">
    <property type="nucleotide sequence ID" value="XM_001888831.1"/>
</dbReference>
<gene>
    <name evidence="5" type="ORF">LACBIDRAFT_313388</name>
</gene>
<dbReference type="Pfam" id="PF00867">
    <property type="entry name" value="XPG_I"/>
    <property type="match status" value="1"/>
</dbReference>
<reference evidence="5 6" key="1">
    <citation type="journal article" date="2008" name="Nature">
        <title>The genome of Laccaria bicolor provides insights into mycorrhizal symbiosis.</title>
        <authorList>
            <person name="Martin F."/>
            <person name="Aerts A."/>
            <person name="Ahren D."/>
            <person name="Brun A."/>
            <person name="Danchin E.G.J."/>
            <person name="Duchaussoy F."/>
            <person name="Gibon J."/>
            <person name="Kohler A."/>
            <person name="Lindquist E."/>
            <person name="Pereda V."/>
            <person name="Salamov A."/>
            <person name="Shapiro H.J."/>
            <person name="Wuyts J."/>
            <person name="Blaudez D."/>
            <person name="Buee M."/>
            <person name="Brokstein P."/>
            <person name="Canbaeck B."/>
            <person name="Cohen D."/>
            <person name="Courty P.E."/>
            <person name="Coutinho P.M."/>
            <person name="Delaruelle C."/>
            <person name="Detter J.C."/>
            <person name="Deveau A."/>
            <person name="DiFazio S."/>
            <person name="Duplessis S."/>
            <person name="Fraissinet-Tachet L."/>
            <person name="Lucic E."/>
            <person name="Frey-Klett P."/>
            <person name="Fourrey C."/>
            <person name="Feussner I."/>
            <person name="Gay G."/>
            <person name="Grimwood J."/>
            <person name="Hoegger P.J."/>
            <person name="Jain P."/>
            <person name="Kilaru S."/>
            <person name="Labbe J."/>
            <person name="Lin Y.C."/>
            <person name="Legue V."/>
            <person name="Le Tacon F."/>
            <person name="Marmeisse R."/>
            <person name="Melayah D."/>
            <person name="Montanini B."/>
            <person name="Muratet M."/>
            <person name="Nehls U."/>
            <person name="Niculita-Hirzel H."/>
            <person name="Oudot-Le Secq M.P."/>
            <person name="Peter M."/>
            <person name="Quesneville H."/>
            <person name="Rajashekar B."/>
            <person name="Reich M."/>
            <person name="Rouhier N."/>
            <person name="Schmutz J."/>
            <person name="Yin T."/>
            <person name="Chalot M."/>
            <person name="Henrissat B."/>
            <person name="Kuees U."/>
            <person name="Lucas S."/>
            <person name="Van de Peer Y."/>
            <person name="Podila G.K."/>
            <person name="Polle A."/>
            <person name="Pukkila P.J."/>
            <person name="Richardson P.M."/>
            <person name="Rouze P."/>
            <person name="Sanders I.R."/>
            <person name="Stajich J.E."/>
            <person name="Tunlid A."/>
            <person name="Tuskan G."/>
            <person name="Grigoriev I.V."/>
        </authorList>
    </citation>
    <scope>NUCLEOTIDE SEQUENCE [LARGE SCALE GENOMIC DNA]</scope>
    <source>
        <strain evidence="6">S238N-H82 / ATCC MYA-4686</strain>
    </source>
</reference>
<dbReference type="KEGG" id="lbc:LACBIDRAFT_313388"/>
<feature type="domain" description="XPG N-terminal" evidence="4">
    <location>
        <begin position="1"/>
        <end position="114"/>
    </location>
</feature>
<dbReference type="InterPro" id="IPR006086">
    <property type="entry name" value="XPG-I_dom"/>
</dbReference>
<dbReference type="PANTHER" id="PTHR11081:SF75">
    <property type="entry name" value="ENDONUCLEASE, PUTATIVE (AFU_ORTHOLOGUE AFUA_3G13260)-RELATED"/>
    <property type="match status" value="1"/>
</dbReference>
<dbReference type="PANTHER" id="PTHR11081">
    <property type="entry name" value="FLAP ENDONUCLEASE FAMILY MEMBER"/>
    <property type="match status" value="1"/>
</dbReference>
<proteinExistence type="predicted"/>
<keyword evidence="2" id="KW-0378">Hydrolase</keyword>
<name>B0DY77_LACBS</name>
<dbReference type="InParanoid" id="B0DY77"/>